<evidence type="ECO:0000256" key="1">
    <source>
        <dbReference type="SAM" id="Phobius"/>
    </source>
</evidence>
<comment type="caution">
    <text evidence="3">The sequence shown here is derived from an EMBL/GenBank/DDBJ whole genome shotgun (WGS) entry which is preliminary data.</text>
</comment>
<feature type="transmembrane region" description="Helical" evidence="1">
    <location>
        <begin position="45"/>
        <end position="62"/>
    </location>
</feature>
<reference evidence="3 4" key="1">
    <citation type="submission" date="2019-07" db="EMBL/GenBank/DDBJ databases">
        <authorList>
            <person name="Zhao L.H."/>
        </authorList>
    </citation>
    <scope>NUCLEOTIDE SEQUENCE [LARGE SCALE GENOMIC DNA]</scope>
    <source>
        <strain evidence="3 4">Co35</strain>
    </source>
</reference>
<keyword evidence="1" id="KW-0812">Transmembrane</keyword>
<keyword evidence="1" id="KW-0472">Membrane</keyword>
<evidence type="ECO:0000313" key="3">
    <source>
        <dbReference type="EMBL" id="TSD58648.1"/>
    </source>
</evidence>
<feature type="transmembrane region" description="Helical" evidence="1">
    <location>
        <begin position="113"/>
        <end position="135"/>
    </location>
</feature>
<feature type="transmembrane region" description="Helical" evidence="1">
    <location>
        <begin position="21"/>
        <end position="39"/>
    </location>
</feature>
<dbReference type="Proteomes" id="UP000316988">
    <property type="component" value="Unassembled WGS sequence"/>
</dbReference>
<dbReference type="OrthoDB" id="3747548at2"/>
<accession>A0A554RX15</accession>
<dbReference type="Pfam" id="PF20177">
    <property type="entry name" value="DUF6542"/>
    <property type="match status" value="1"/>
</dbReference>
<gene>
    <name evidence="3" type="ORF">FNM00_14240</name>
</gene>
<name>A0A554RX15_9ACTN</name>
<feature type="domain" description="DUF6542" evidence="2">
    <location>
        <begin position="17"/>
        <end position="134"/>
    </location>
</feature>
<dbReference type="EMBL" id="VLNT01000013">
    <property type="protein sequence ID" value="TSD58648.1"/>
    <property type="molecule type" value="Genomic_DNA"/>
</dbReference>
<dbReference type="RefSeq" id="WP_143914214.1">
    <property type="nucleotide sequence ID" value="NZ_VLNT01000013.1"/>
</dbReference>
<evidence type="ECO:0000259" key="2">
    <source>
        <dbReference type="Pfam" id="PF20177"/>
    </source>
</evidence>
<organism evidence="3 4">
    <name type="scientific">Aeromicrobium piscarium</name>
    <dbReference type="NCBI Taxonomy" id="2590901"/>
    <lineage>
        <taxon>Bacteria</taxon>
        <taxon>Bacillati</taxon>
        <taxon>Actinomycetota</taxon>
        <taxon>Actinomycetes</taxon>
        <taxon>Propionibacteriales</taxon>
        <taxon>Nocardioidaceae</taxon>
        <taxon>Aeromicrobium</taxon>
    </lineage>
</organism>
<evidence type="ECO:0000313" key="4">
    <source>
        <dbReference type="Proteomes" id="UP000316988"/>
    </source>
</evidence>
<proteinExistence type="predicted"/>
<dbReference type="AlphaFoldDB" id="A0A554RX15"/>
<feature type="transmembrane region" description="Helical" evidence="1">
    <location>
        <begin position="69"/>
        <end position="93"/>
    </location>
</feature>
<keyword evidence="4" id="KW-1185">Reference proteome</keyword>
<dbReference type="InterPro" id="IPR046672">
    <property type="entry name" value="DUF6542"/>
</dbReference>
<keyword evidence="1" id="KW-1133">Transmembrane helix</keyword>
<protein>
    <recommendedName>
        <fullName evidence="2">DUF6542 domain-containing protein</fullName>
    </recommendedName>
</protein>
<sequence>MASALLRAPRTLAGHDLTARQAVVLAVIALTVIISLDLLDHRLGLPFSLGFVLVVATLPLAVRPDALFAAGVAPPVLFAAAMLLVSAFFGSALVLDGTPDDVGILGRALSGTIAFGVPLLIGHALALGVIVARIVNSPAPSR</sequence>